<dbReference type="Pfam" id="PF01029">
    <property type="entry name" value="NusB"/>
    <property type="match status" value="1"/>
</dbReference>
<feature type="domain" description="SAM-dependent MTase RsmB/NOP-type" evidence="7">
    <location>
        <begin position="228"/>
        <end position="530"/>
    </location>
</feature>
<feature type="binding site" evidence="5">
    <location>
        <position position="399"/>
    </location>
    <ligand>
        <name>S-adenosyl-L-methionine</name>
        <dbReference type="ChEBI" id="CHEBI:59789"/>
    </ligand>
</feature>
<organism evidence="8">
    <name type="scientific">Nitratidesulfovibrio vulgaris (strain DSM 19637 / Miyazaki F)</name>
    <name type="common">Desulfovibrio vulgaris</name>
    <dbReference type="NCBI Taxonomy" id="883"/>
    <lineage>
        <taxon>Bacteria</taxon>
        <taxon>Pseudomonadati</taxon>
        <taxon>Thermodesulfobacteriota</taxon>
        <taxon>Desulfovibrionia</taxon>
        <taxon>Desulfovibrionales</taxon>
        <taxon>Desulfovibrionaceae</taxon>
        <taxon>Nitratidesulfovibrio</taxon>
    </lineage>
</organism>
<dbReference type="PROSITE" id="PS51686">
    <property type="entry name" value="SAM_MT_RSMB_NOP"/>
    <property type="match status" value="1"/>
</dbReference>
<evidence type="ECO:0000256" key="1">
    <source>
        <dbReference type="ARBA" id="ARBA00022603"/>
    </source>
</evidence>
<dbReference type="PANTHER" id="PTHR22807">
    <property type="entry name" value="NOP2 YEAST -RELATED NOL1/NOP2/FMU SUN DOMAIN-CONTAINING"/>
    <property type="match status" value="1"/>
</dbReference>
<evidence type="ECO:0000256" key="3">
    <source>
        <dbReference type="ARBA" id="ARBA00022691"/>
    </source>
</evidence>
<keyword evidence="1 5" id="KW-0489">Methyltransferase</keyword>
<dbReference type="InterPro" id="IPR029063">
    <property type="entry name" value="SAM-dependent_MTases_sf"/>
</dbReference>
<comment type="similarity">
    <text evidence="5">Belongs to the class I-like SAM-binding methyltransferase superfamily. RsmB/NOP family.</text>
</comment>
<accession>B8DMM9</accession>
<dbReference type="KEGG" id="dvm:DvMF_2042"/>
<feature type="compositionally biased region" description="Polar residues" evidence="6">
    <location>
        <begin position="402"/>
        <end position="414"/>
    </location>
</feature>
<evidence type="ECO:0000256" key="5">
    <source>
        <dbReference type="PROSITE-ProRule" id="PRU01023"/>
    </source>
</evidence>
<dbReference type="GO" id="GO:0008173">
    <property type="term" value="F:RNA methyltransferase activity"/>
    <property type="evidence" value="ECO:0007669"/>
    <property type="project" value="InterPro"/>
</dbReference>
<proteinExistence type="inferred from homology"/>
<dbReference type="OrthoDB" id="9810297at2"/>
<feature type="active site" description="Nucleophile" evidence="5">
    <location>
        <position position="478"/>
    </location>
</feature>
<dbReference type="InterPro" id="IPR035926">
    <property type="entry name" value="NusB-like_sf"/>
</dbReference>
<dbReference type="SUPFAM" id="SSF48013">
    <property type="entry name" value="NusB-like"/>
    <property type="match status" value="1"/>
</dbReference>
<dbReference type="GO" id="GO:0003723">
    <property type="term" value="F:RNA binding"/>
    <property type="evidence" value="ECO:0007669"/>
    <property type="project" value="UniProtKB-UniRule"/>
</dbReference>
<feature type="region of interest" description="Disordered" evidence="6">
    <location>
        <begin position="368"/>
        <end position="414"/>
    </location>
</feature>
<feature type="compositionally biased region" description="Low complexity" evidence="6">
    <location>
        <begin position="58"/>
        <end position="78"/>
    </location>
</feature>
<name>B8DMM9_NITV9</name>
<dbReference type="Gene3D" id="1.10.940.10">
    <property type="entry name" value="NusB-like"/>
    <property type="match status" value="1"/>
</dbReference>
<dbReference type="InterPro" id="IPR023267">
    <property type="entry name" value="RCMT"/>
</dbReference>
<evidence type="ECO:0000256" key="6">
    <source>
        <dbReference type="SAM" id="MobiDB-lite"/>
    </source>
</evidence>
<dbReference type="AlphaFoldDB" id="B8DMM9"/>
<dbReference type="EMBL" id="CP001197">
    <property type="protein sequence ID" value="ACL08985.1"/>
    <property type="molecule type" value="Genomic_DNA"/>
</dbReference>
<dbReference type="SUPFAM" id="SSF53335">
    <property type="entry name" value="S-adenosyl-L-methionine-dependent methyltransferases"/>
    <property type="match status" value="1"/>
</dbReference>
<evidence type="ECO:0000256" key="4">
    <source>
        <dbReference type="ARBA" id="ARBA00022884"/>
    </source>
</evidence>
<evidence type="ECO:0000259" key="7">
    <source>
        <dbReference type="PROSITE" id="PS51686"/>
    </source>
</evidence>
<dbReference type="HOGENOM" id="CLU_005316_0_1_7"/>
<dbReference type="InterPro" id="IPR049560">
    <property type="entry name" value="MeTrfase_RsmB-F_NOP2_cat"/>
</dbReference>
<sequence>MSARRPQPHAKGAPLPPARAAALAALDKVLRKGQEVQAALDAVLADAAARNEASARANASKASASNSATHSANTSSTTPDGSALRHAGISRQDAALATELVYGYLRSEIRISWLLRRFLTAPEKLPQEALLTLGVAAHEIVHLDRIPDYAAVDWAVTHIRQRFGPGLGKLANAVLRNVARLGDDARNAEMYHADLPEPRDFLSVHHAAPRWLVDLWCDAYGPGRAADLLAASAQAPAPAVRVNAARSGWQALRDQLIADHGGTACGHAGVVFPVGGFPAEVAALERAGLLSRQGAASQEVLDALLPDTWEGPVWDACCGRGGKALALLERGVDVRLCSDPNAGRLRGLRADAERLGLTVPAIVRASATQPPCATDSPSAAGGPAGPALPVQPVQPVTPDTSGTPHTPGTNDGTTSSCALRTILIDAPCSGLGTLSRRPDIKLRRSPADLDALAALQGRILDAALSVLPTGGRLVYITCTLNPAENEAQVERLLSLTGAASATPVTVEVQHTTPADTPAREFFFGVVLRKG</sequence>
<dbReference type="GO" id="GO:0006355">
    <property type="term" value="P:regulation of DNA-templated transcription"/>
    <property type="evidence" value="ECO:0007669"/>
    <property type="project" value="InterPro"/>
</dbReference>
<comment type="caution">
    <text evidence="5">Lacks conserved residue(s) required for the propagation of feature annotation.</text>
</comment>
<dbReference type="eggNOG" id="COG0781">
    <property type="taxonomic scope" value="Bacteria"/>
</dbReference>
<reference evidence="8" key="1">
    <citation type="submission" date="2008-10" db="EMBL/GenBank/DDBJ databases">
        <title>Complete sequence of Desulfovibrio vulgaris str. 'Miyazaki F'.</title>
        <authorList>
            <person name="Lucas S."/>
            <person name="Copeland A."/>
            <person name="Lapidus A."/>
            <person name="Glavina del Rio T."/>
            <person name="Dalin E."/>
            <person name="Tice H."/>
            <person name="Bruce D."/>
            <person name="Goodwin L."/>
            <person name="Pitluck S."/>
            <person name="Sims D."/>
            <person name="Brettin T."/>
            <person name="Detter J.C."/>
            <person name="Han C."/>
            <person name="Larimer F."/>
            <person name="Land M."/>
            <person name="Hauser L."/>
            <person name="Kyrpides N."/>
            <person name="Mikhailova N."/>
            <person name="Hazen T.C."/>
            <person name="Richardson P."/>
        </authorList>
    </citation>
    <scope>NUCLEOTIDE SEQUENCE</scope>
    <source>
        <strain evidence="8">Miyazaki F</strain>
    </source>
</reference>
<dbReference type="PANTHER" id="PTHR22807:SF53">
    <property type="entry name" value="RIBOSOMAL RNA SMALL SUBUNIT METHYLTRANSFERASE B-RELATED"/>
    <property type="match status" value="1"/>
</dbReference>
<gene>
    <name evidence="8" type="ordered locus">DvMF_2042</name>
</gene>
<protein>
    <submittedName>
        <fullName evidence="8">NusB/RsmB/TIM44</fullName>
    </submittedName>
</protein>
<evidence type="ECO:0000256" key="2">
    <source>
        <dbReference type="ARBA" id="ARBA00022679"/>
    </source>
</evidence>
<keyword evidence="4 5" id="KW-0694">RNA-binding</keyword>
<dbReference type="Gene3D" id="3.40.50.150">
    <property type="entry name" value="Vaccinia Virus protein VP39"/>
    <property type="match status" value="1"/>
</dbReference>
<feature type="binding site" evidence="5">
    <location>
        <position position="425"/>
    </location>
    <ligand>
        <name>S-adenosyl-L-methionine</name>
        <dbReference type="ChEBI" id="CHEBI:59789"/>
    </ligand>
</feature>
<dbReference type="InterPro" id="IPR006027">
    <property type="entry name" value="NusB_RsmB_TIM44"/>
</dbReference>
<evidence type="ECO:0000313" key="8">
    <source>
        <dbReference type="EMBL" id="ACL08985.1"/>
    </source>
</evidence>
<dbReference type="PRINTS" id="PR02008">
    <property type="entry name" value="RCMTFAMILY"/>
</dbReference>
<feature type="region of interest" description="Disordered" evidence="6">
    <location>
        <begin position="58"/>
        <end position="86"/>
    </location>
</feature>
<dbReference type="STRING" id="883.DvMF_2042"/>
<dbReference type="Pfam" id="PF01189">
    <property type="entry name" value="Methyltr_RsmB-F"/>
    <property type="match status" value="1"/>
</dbReference>
<dbReference type="eggNOG" id="COG0144">
    <property type="taxonomic scope" value="Bacteria"/>
</dbReference>
<keyword evidence="2 5" id="KW-0808">Transferase</keyword>
<feature type="compositionally biased region" description="Low complexity" evidence="6">
    <location>
        <begin position="373"/>
        <end position="401"/>
    </location>
</feature>
<dbReference type="InterPro" id="IPR001678">
    <property type="entry name" value="MeTrfase_RsmB-F_NOP2_dom"/>
</dbReference>
<keyword evidence="3 5" id="KW-0949">S-adenosyl-L-methionine</keyword>
<dbReference type="GO" id="GO:0001510">
    <property type="term" value="P:RNA methylation"/>
    <property type="evidence" value="ECO:0007669"/>
    <property type="project" value="InterPro"/>
</dbReference>